<evidence type="ECO:0000313" key="5">
    <source>
        <dbReference type="EMBL" id="TGB01468.1"/>
    </source>
</evidence>
<dbReference type="SFLD" id="SFLDS00003">
    <property type="entry name" value="Haloacid_Dehalogenase"/>
    <property type="match status" value="1"/>
</dbReference>
<dbReference type="PANTHER" id="PTHR46470:SF2">
    <property type="entry name" value="GLYCERALDEHYDE 3-PHOSPHATE PHOSPHATASE"/>
    <property type="match status" value="1"/>
</dbReference>
<evidence type="ECO:0000256" key="1">
    <source>
        <dbReference type="ARBA" id="ARBA00001946"/>
    </source>
</evidence>
<dbReference type="PRINTS" id="PR00413">
    <property type="entry name" value="HADHALOGNASE"/>
</dbReference>
<sequence>MTHIILDVDDTLYNQLTPFQKAYQELFGHLDIPVDELFVKSRVYSEEVFDLVSEGKMDKHDMHIYRISKAFAGFDVEISREEAAQFQALYAKHQKEIELDPEMEELLNEAKAQGLQIGIITNGPGEHQANKIKQLQMRDWVDENHMFISGKMGIAKPSTELFRIVEDKMGIDPEHTYYIGDSYENDVVGAKKAGWNAVWVNRRNHTISSDEEHQPDYIIDDESSPINVLKRILSRF</sequence>
<dbReference type="SFLD" id="SFLDG01129">
    <property type="entry name" value="C1.5:_HAD__Beta-PGM__Phosphata"/>
    <property type="match status" value="1"/>
</dbReference>
<evidence type="ECO:0000256" key="4">
    <source>
        <dbReference type="ARBA" id="ARBA00022842"/>
    </source>
</evidence>
<evidence type="ECO:0000313" key="6">
    <source>
        <dbReference type="Proteomes" id="UP000297982"/>
    </source>
</evidence>
<dbReference type="NCBIfam" id="TIGR01549">
    <property type="entry name" value="HAD-SF-IA-v1"/>
    <property type="match status" value="1"/>
</dbReference>
<gene>
    <name evidence="5" type="ORF">E4663_16855</name>
</gene>
<accession>A0A4Z0GW40</accession>
<dbReference type="Pfam" id="PF00702">
    <property type="entry name" value="Hydrolase"/>
    <property type="match status" value="1"/>
</dbReference>
<dbReference type="Gene3D" id="1.10.150.240">
    <property type="entry name" value="Putative phosphatase, domain 2"/>
    <property type="match status" value="1"/>
</dbReference>
<dbReference type="InterPro" id="IPR023214">
    <property type="entry name" value="HAD_sf"/>
</dbReference>
<dbReference type="GO" id="GO:0044281">
    <property type="term" value="P:small molecule metabolic process"/>
    <property type="evidence" value="ECO:0007669"/>
    <property type="project" value="UniProtKB-ARBA"/>
</dbReference>
<dbReference type="GO" id="GO:0016791">
    <property type="term" value="F:phosphatase activity"/>
    <property type="evidence" value="ECO:0007669"/>
    <property type="project" value="TreeGrafter"/>
</dbReference>
<dbReference type="RefSeq" id="WP_135328493.1">
    <property type="nucleotide sequence ID" value="NZ_SRJC01000006.1"/>
</dbReference>
<dbReference type="PANTHER" id="PTHR46470">
    <property type="entry name" value="N-ACYLNEURAMINATE-9-PHOSPHATASE"/>
    <property type="match status" value="1"/>
</dbReference>
<keyword evidence="3 5" id="KW-0378">Hydrolase</keyword>
<reference evidence="5 6" key="1">
    <citation type="journal article" date="2003" name="Int. J. Syst. Evol. Microbiol.">
        <title>Halobacillus salinus sp. nov., isolated from a salt lake on the coast of the East Sea in Korea.</title>
        <authorList>
            <person name="Yoon J.H."/>
            <person name="Kang K.H."/>
            <person name="Park Y.H."/>
        </authorList>
    </citation>
    <scope>NUCLEOTIDE SEQUENCE [LARGE SCALE GENOMIC DNA]</scope>
    <source>
        <strain evidence="5 6">HSL-3</strain>
    </source>
</reference>
<comment type="caution">
    <text evidence="5">The sequence shown here is derived from an EMBL/GenBank/DDBJ whole genome shotgun (WGS) entry which is preliminary data.</text>
</comment>
<comment type="cofactor">
    <cofactor evidence="1">
        <name>Mg(2+)</name>
        <dbReference type="ChEBI" id="CHEBI:18420"/>
    </cofactor>
</comment>
<keyword evidence="4" id="KW-0460">Magnesium</keyword>
<dbReference type="InterPro" id="IPR036412">
    <property type="entry name" value="HAD-like_sf"/>
</dbReference>
<keyword evidence="6" id="KW-1185">Reference proteome</keyword>
<name>A0A4Z0GW40_9BACI</name>
<dbReference type="SUPFAM" id="SSF56784">
    <property type="entry name" value="HAD-like"/>
    <property type="match status" value="1"/>
</dbReference>
<dbReference type="Proteomes" id="UP000297982">
    <property type="component" value="Unassembled WGS sequence"/>
</dbReference>
<dbReference type="NCBIfam" id="TIGR01662">
    <property type="entry name" value="HAD-SF-IIIA"/>
    <property type="match status" value="1"/>
</dbReference>
<dbReference type="STRING" id="192814.GCA_900166575_00040"/>
<dbReference type="InterPro" id="IPR006439">
    <property type="entry name" value="HAD-SF_hydro_IA"/>
</dbReference>
<evidence type="ECO:0000256" key="3">
    <source>
        <dbReference type="ARBA" id="ARBA00022801"/>
    </source>
</evidence>
<evidence type="ECO:0000256" key="2">
    <source>
        <dbReference type="ARBA" id="ARBA00022723"/>
    </source>
</evidence>
<keyword evidence="2" id="KW-0479">Metal-binding</keyword>
<dbReference type="InterPro" id="IPR006549">
    <property type="entry name" value="HAD-SF_hydro_IIIA"/>
</dbReference>
<dbReference type="AlphaFoldDB" id="A0A4Z0GW40"/>
<dbReference type="Gene3D" id="3.40.50.1000">
    <property type="entry name" value="HAD superfamily/HAD-like"/>
    <property type="match status" value="1"/>
</dbReference>
<dbReference type="InterPro" id="IPR051400">
    <property type="entry name" value="HAD-like_hydrolase"/>
</dbReference>
<dbReference type="EMBL" id="SRJC01000006">
    <property type="protein sequence ID" value="TGB01468.1"/>
    <property type="molecule type" value="Genomic_DNA"/>
</dbReference>
<protein>
    <submittedName>
        <fullName evidence="5">HAD family hydrolase</fullName>
    </submittedName>
</protein>
<proteinExistence type="predicted"/>
<organism evidence="5 6">
    <name type="scientific">Halobacillus salinus</name>
    <dbReference type="NCBI Taxonomy" id="192814"/>
    <lineage>
        <taxon>Bacteria</taxon>
        <taxon>Bacillati</taxon>
        <taxon>Bacillota</taxon>
        <taxon>Bacilli</taxon>
        <taxon>Bacillales</taxon>
        <taxon>Bacillaceae</taxon>
        <taxon>Halobacillus</taxon>
    </lineage>
</organism>
<dbReference type="NCBIfam" id="TIGR01509">
    <property type="entry name" value="HAD-SF-IA-v3"/>
    <property type="match status" value="1"/>
</dbReference>
<dbReference type="GO" id="GO:0046872">
    <property type="term" value="F:metal ion binding"/>
    <property type="evidence" value="ECO:0007669"/>
    <property type="project" value="UniProtKB-KW"/>
</dbReference>
<dbReference type="InterPro" id="IPR023198">
    <property type="entry name" value="PGP-like_dom2"/>
</dbReference>